<dbReference type="Pfam" id="PF01063">
    <property type="entry name" value="Aminotran_4"/>
    <property type="match status" value="1"/>
</dbReference>
<comment type="similarity">
    <text evidence="1">Belongs to the class-IV pyridoxal-phosphate-dependent aminotransferase family.</text>
</comment>
<name>A0AAP2G1V0_9GAMM</name>
<dbReference type="EMBL" id="JAGQFT020000011">
    <property type="protein sequence ID" value="MBS7458520.1"/>
    <property type="molecule type" value="Genomic_DNA"/>
</dbReference>
<proteinExistence type="inferred from homology"/>
<dbReference type="RefSeq" id="WP_213173852.1">
    <property type="nucleotide sequence ID" value="NZ_JAGQFT020000011.1"/>
</dbReference>
<dbReference type="InterPro" id="IPR043132">
    <property type="entry name" value="BCAT-like_C"/>
</dbReference>
<dbReference type="GO" id="GO:0046394">
    <property type="term" value="P:carboxylic acid biosynthetic process"/>
    <property type="evidence" value="ECO:0007669"/>
    <property type="project" value="UniProtKB-ARBA"/>
</dbReference>
<keyword evidence="2" id="KW-0808">Transferase</keyword>
<gene>
    <name evidence="2" type="ORF">KB893_015380</name>
</gene>
<dbReference type="Proteomes" id="UP000675747">
    <property type="component" value="Unassembled WGS sequence"/>
</dbReference>
<dbReference type="PANTHER" id="PTHR42743">
    <property type="entry name" value="AMINO-ACID AMINOTRANSFERASE"/>
    <property type="match status" value="1"/>
</dbReference>
<evidence type="ECO:0000313" key="3">
    <source>
        <dbReference type="Proteomes" id="UP000675747"/>
    </source>
</evidence>
<dbReference type="InterPro" id="IPR036038">
    <property type="entry name" value="Aminotransferase-like"/>
</dbReference>
<keyword evidence="3" id="KW-1185">Reference proteome</keyword>
<dbReference type="InterPro" id="IPR001544">
    <property type="entry name" value="Aminotrans_IV"/>
</dbReference>
<dbReference type="PANTHER" id="PTHR42743:SF5">
    <property type="entry name" value="AMINODEOXYCHORISMATE LYASE"/>
    <property type="match status" value="1"/>
</dbReference>
<keyword evidence="2" id="KW-0032">Aminotransferase</keyword>
<sequence length="294" mass="31498">MSLSLWFDGRLVPQDQLAAPLTTHAMHYGTAVFEGIRSYATPDGAAVFRLREHLERMRRGADALGIAFDANEAAAATVAVLRANHHRDAYVRPLLWYGTGSLGLDVGPLSRHLMVASVPWAPHLGEKPVRLTVSPMRRNRAAALPPLKLAGSYVNSILAKREAAGRGFDDALFVDDDGLVVECTGVNVFMVKDGAVVAVAHPDALPGITRDTLVELTGATARAVPLDELKEADEVFLAGTSAEVLPVAALDERRFGDAPVATEIRARYLSIVRSGSPAHEHWLTRVPGAQAHAA</sequence>
<protein>
    <submittedName>
        <fullName evidence="2">Aminotransferase class IV</fullName>
    </submittedName>
</protein>
<dbReference type="GO" id="GO:0008483">
    <property type="term" value="F:transaminase activity"/>
    <property type="evidence" value="ECO:0007669"/>
    <property type="project" value="UniProtKB-KW"/>
</dbReference>
<dbReference type="AlphaFoldDB" id="A0AAP2G1V0"/>
<dbReference type="InterPro" id="IPR050571">
    <property type="entry name" value="Class-IV_PLP-Dep_Aminotrnsfr"/>
</dbReference>
<comment type="caution">
    <text evidence="2">The sequence shown here is derived from an EMBL/GenBank/DDBJ whole genome shotgun (WGS) entry which is preliminary data.</text>
</comment>
<dbReference type="SUPFAM" id="SSF56752">
    <property type="entry name" value="D-aminoacid aminotransferase-like PLP-dependent enzymes"/>
    <property type="match status" value="1"/>
</dbReference>
<reference evidence="2 3" key="1">
    <citation type="journal article" date="2021" name="Microbiol. Resour. Announc.">
        <title>Draft Genome Sequence of Coralloluteibacterium stylophorae LMG 29479T.</title>
        <authorList>
            <person name="Karlyshev A.V."/>
            <person name="Kudryashova E.B."/>
            <person name="Ariskina E.V."/>
            <person name="Conroy A.P."/>
            <person name="Abidueva E.Y."/>
        </authorList>
    </citation>
    <scope>NUCLEOTIDE SEQUENCE [LARGE SCALE GENOMIC DNA]</scope>
    <source>
        <strain evidence="2 3">LMG 29479</strain>
    </source>
</reference>
<evidence type="ECO:0000256" key="1">
    <source>
        <dbReference type="ARBA" id="ARBA00009320"/>
    </source>
</evidence>
<evidence type="ECO:0000313" key="2">
    <source>
        <dbReference type="EMBL" id="MBS7458520.1"/>
    </source>
</evidence>
<dbReference type="Gene3D" id="3.20.10.10">
    <property type="entry name" value="D-amino Acid Aminotransferase, subunit A, domain 2"/>
    <property type="match status" value="1"/>
</dbReference>
<dbReference type="Gene3D" id="3.30.470.10">
    <property type="match status" value="1"/>
</dbReference>
<organism evidence="2 3">
    <name type="scientific">Coralloluteibacterium stylophorae</name>
    <dbReference type="NCBI Taxonomy" id="1776034"/>
    <lineage>
        <taxon>Bacteria</taxon>
        <taxon>Pseudomonadati</taxon>
        <taxon>Pseudomonadota</taxon>
        <taxon>Gammaproteobacteria</taxon>
        <taxon>Lysobacterales</taxon>
        <taxon>Lysobacteraceae</taxon>
        <taxon>Coralloluteibacterium</taxon>
    </lineage>
</organism>
<accession>A0AAP2G1V0</accession>
<dbReference type="InterPro" id="IPR043131">
    <property type="entry name" value="BCAT-like_N"/>
</dbReference>